<feature type="transmembrane region" description="Helical" evidence="6">
    <location>
        <begin position="257"/>
        <end position="279"/>
    </location>
</feature>
<dbReference type="InterPro" id="IPR020846">
    <property type="entry name" value="MFS_dom"/>
</dbReference>
<feature type="transmembrane region" description="Helical" evidence="6">
    <location>
        <begin position="147"/>
        <end position="171"/>
    </location>
</feature>
<keyword evidence="5 6" id="KW-0472">Membrane</keyword>
<feature type="transmembrane region" description="Helical" evidence="6">
    <location>
        <begin position="104"/>
        <end position="127"/>
    </location>
</feature>
<evidence type="ECO:0000256" key="4">
    <source>
        <dbReference type="ARBA" id="ARBA00022989"/>
    </source>
</evidence>
<dbReference type="OrthoDB" id="419616at2759"/>
<reference evidence="8 9" key="1">
    <citation type="submission" date="2015-04" db="EMBL/GenBank/DDBJ databases">
        <title>Complete genome sequence of Schizopora paradoxa KUC8140, a cosmopolitan wood degrader in East Asia.</title>
        <authorList>
            <consortium name="DOE Joint Genome Institute"/>
            <person name="Min B."/>
            <person name="Park H."/>
            <person name="Jang Y."/>
            <person name="Kim J.-J."/>
            <person name="Kim K.H."/>
            <person name="Pangilinan J."/>
            <person name="Lipzen A."/>
            <person name="Riley R."/>
            <person name="Grigoriev I.V."/>
            <person name="Spatafora J.W."/>
            <person name="Choi I.-G."/>
        </authorList>
    </citation>
    <scope>NUCLEOTIDE SEQUENCE [LARGE SCALE GENOMIC DNA]</scope>
    <source>
        <strain evidence="8 9">KUC8140</strain>
    </source>
</reference>
<dbReference type="InParanoid" id="A0A0H2RU37"/>
<feature type="transmembrane region" description="Helical" evidence="6">
    <location>
        <begin position="48"/>
        <end position="66"/>
    </location>
</feature>
<dbReference type="Gene3D" id="1.20.1250.20">
    <property type="entry name" value="MFS general substrate transporter like domains"/>
    <property type="match status" value="1"/>
</dbReference>
<comment type="subcellular location">
    <subcellularLocation>
        <location evidence="1">Membrane</location>
        <topology evidence="1">Multi-pass membrane protein</topology>
    </subcellularLocation>
</comment>
<dbReference type="InterPro" id="IPR011701">
    <property type="entry name" value="MFS"/>
</dbReference>
<dbReference type="InterPro" id="IPR001958">
    <property type="entry name" value="Tet-R_TetA/multi-R_MdtG-like"/>
</dbReference>
<keyword evidence="9" id="KW-1185">Reference proteome</keyword>
<evidence type="ECO:0000256" key="6">
    <source>
        <dbReference type="SAM" id="Phobius"/>
    </source>
</evidence>
<dbReference type="PRINTS" id="PR01035">
    <property type="entry name" value="TCRTETA"/>
</dbReference>
<dbReference type="PROSITE" id="PS50850">
    <property type="entry name" value="MFS"/>
    <property type="match status" value="1"/>
</dbReference>
<keyword evidence="3 6" id="KW-0812">Transmembrane</keyword>
<dbReference type="PANTHER" id="PTHR23504:SF15">
    <property type="entry name" value="MAJOR FACILITATOR SUPERFAMILY (MFS) PROFILE DOMAIN-CONTAINING PROTEIN"/>
    <property type="match status" value="1"/>
</dbReference>
<gene>
    <name evidence="8" type="ORF">SCHPADRAFT_915433</name>
</gene>
<evidence type="ECO:0000256" key="3">
    <source>
        <dbReference type="ARBA" id="ARBA00022692"/>
    </source>
</evidence>
<dbReference type="InterPro" id="IPR036259">
    <property type="entry name" value="MFS_trans_sf"/>
</dbReference>
<evidence type="ECO:0000313" key="8">
    <source>
        <dbReference type="EMBL" id="KLO12928.1"/>
    </source>
</evidence>
<proteinExistence type="predicted"/>
<dbReference type="Proteomes" id="UP000053477">
    <property type="component" value="Unassembled WGS sequence"/>
</dbReference>
<feature type="transmembrane region" description="Helical" evidence="6">
    <location>
        <begin position="416"/>
        <end position="435"/>
    </location>
</feature>
<sequence>MVMDLHVTDKPSEVGYYSGVVDSIFAICQLFTILHWGRLSDKIGRKPVIILGLVGVGFSTFIFGLSRTFWMAVVARSLAGALTGNTAVILSVVAEITDDTNHGLAWPLITLSWNFGCTVGPIIGGSLANPKDNFPDSFGRIQLFNDYPYLLPCATTSLLAIVSIVIGLAFFKETLPSKYKKKGYEALSKEGPSAYESEIEKAGNTSIRAIWSSSSLRPVLLNYFLLCFLTTAFDVVFILLAYSPLELGGLGRAPGEIGFALAFSGLVGSCVQVLLFPLIQKRTDDVRLYRALTLLWPVVFAALPILSAIARWTASPELLAISESQGNLTPVDDRMSSASPILWCAIGACLAILRLAHMCYPLTAIFIKNASPSSSALGSTFGLSQATACLARSLGPAFVSTVFALSKKHNLLKGDLIWYIMLVISFIGFWSALNIKRNLRQ</sequence>
<name>A0A0H2RU37_9AGAM</name>
<dbReference type="Pfam" id="PF07690">
    <property type="entry name" value="MFS_1"/>
    <property type="match status" value="1"/>
</dbReference>
<evidence type="ECO:0000259" key="7">
    <source>
        <dbReference type="PROSITE" id="PS50850"/>
    </source>
</evidence>
<keyword evidence="4 6" id="KW-1133">Transmembrane helix</keyword>
<dbReference type="AlphaFoldDB" id="A0A0H2RU37"/>
<dbReference type="EMBL" id="KQ085968">
    <property type="protein sequence ID" value="KLO12928.1"/>
    <property type="molecule type" value="Genomic_DNA"/>
</dbReference>
<dbReference type="GO" id="GO:0016020">
    <property type="term" value="C:membrane"/>
    <property type="evidence" value="ECO:0007669"/>
    <property type="project" value="UniProtKB-SubCell"/>
</dbReference>
<accession>A0A0H2RU37</accession>
<protein>
    <submittedName>
        <fullName evidence="8">MFS general substrate transporter</fullName>
    </submittedName>
</protein>
<feature type="transmembrane region" description="Helical" evidence="6">
    <location>
        <begin position="381"/>
        <end position="404"/>
    </location>
</feature>
<feature type="transmembrane region" description="Helical" evidence="6">
    <location>
        <begin position="340"/>
        <end position="360"/>
    </location>
</feature>
<feature type="domain" description="Major facilitator superfamily (MFS) profile" evidence="7">
    <location>
        <begin position="1"/>
        <end position="440"/>
    </location>
</feature>
<feature type="transmembrane region" description="Helical" evidence="6">
    <location>
        <begin position="78"/>
        <end position="97"/>
    </location>
</feature>
<dbReference type="PANTHER" id="PTHR23504">
    <property type="entry name" value="MAJOR FACILITATOR SUPERFAMILY DOMAIN-CONTAINING PROTEIN 10"/>
    <property type="match status" value="1"/>
</dbReference>
<feature type="transmembrane region" description="Helical" evidence="6">
    <location>
        <begin position="15"/>
        <end position="36"/>
    </location>
</feature>
<evidence type="ECO:0000256" key="1">
    <source>
        <dbReference type="ARBA" id="ARBA00004141"/>
    </source>
</evidence>
<feature type="transmembrane region" description="Helical" evidence="6">
    <location>
        <begin position="291"/>
        <end position="310"/>
    </location>
</feature>
<evidence type="ECO:0000313" key="9">
    <source>
        <dbReference type="Proteomes" id="UP000053477"/>
    </source>
</evidence>
<dbReference type="CDD" id="cd17330">
    <property type="entry name" value="MFS_SLC46_TetA_like"/>
    <property type="match status" value="1"/>
</dbReference>
<keyword evidence="2" id="KW-0813">Transport</keyword>
<feature type="transmembrane region" description="Helical" evidence="6">
    <location>
        <begin position="220"/>
        <end position="245"/>
    </location>
</feature>
<organism evidence="8 9">
    <name type="scientific">Schizopora paradoxa</name>
    <dbReference type="NCBI Taxonomy" id="27342"/>
    <lineage>
        <taxon>Eukaryota</taxon>
        <taxon>Fungi</taxon>
        <taxon>Dikarya</taxon>
        <taxon>Basidiomycota</taxon>
        <taxon>Agaricomycotina</taxon>
        <taxon>Agaricomycetes</taxon>
        <taxon>Hymenochaetales</taxon>
        <taxon>Schizoporaceae</taxon>
        <taxon>Schizopora</taxon>
    </lineage>
</organism>
<dbReference type="GO" id="GO:0022857">
    <property type="term" value="F:transmembrane transporter activity"/>
    <property type="evidence" value="ECO:0007669"/>
    <property type="project" value="InterPro"/>
</dbReference>
<evidence type="ECO:0000256" key="5">
    <source>
        <dbReference type="ARBA" id="ARBA00023136"/>
    </source>
</evidence>
<evidence type="ECO:0000256" key="2">
    <source>
        <dbReference type="ARBA" id="ARBA00022448"/>
    </source>
</evidence>
<dbReference type="SUPFAM" id="SSF103473">
    <property type="entry name" value="MFS general substrate transporter"/>
    <property type="match status" value="1"/>
</dbReference>